<sequence length="207" mass="22541">MVKLANAVTTFLLGVSGTAARSLSSTARSAAFVGGSRACSGRTGVAMHAADQKLPVMAGEDVMSQKAHGTSEKPVMKDLRWGCDYDTADRICNFNRHYAEFAGYWTTTKFLQEVDREGPTTYYDSVTGEPLFTAPVGRSVEDFLKESVSHGWPSFRDEEVNWDYVRCLPDGECVSTSGTHLGHNIPDGKGNRYCINLVSVAGQAKKE</sequence>
<keyword evidence="1" id="KW-0732">Signal</keyword>
<protein>
    <recommendedName>
        <fullName evidence="3">MsrB domain-containing protein</fullName>
    </recommendedName>
</protein>
<dbReference type="InterPro" id="IPR011057">
    <property type="entry name" value="Mss4-like_sf"/>
</dbReference>
<organism evidence="2">
    <name type="scientific">Pseudictyota dubia</name>
    <dbReference type="NCBI Taxonomy" id="2749911"/>
    <lineage>
        <taxon>Eukaryota</taxon>
        <taxon>Sar</taxon>
        <taxon>Stramenopiles</taxon>
        <taxon>Ochrophyta</taxon>
        <taxon>Bacillariophyta</taxon>
        <taxon>Mediophyceae</taxon>
        <taxon>Biddulphiophycidae</taxon>
        <taxon>Eupodiscales</taxon>
        <taxon>Odontellaceae</taxon>
        <taxon>Pseudictyota</taxon>
    </lineage>
</organism>
<dbReference type="AlphaFoldDB" id="A0A7R9VBF9"/>
<dbReference type="EMBL" id="HBED01000311">
    <property type="protein sequence ID" value="CAD8290745.1"/>
    <property type="molecule type" value="Transcribed_RNA"/>
</dbReference>
<reference evidence="2" key="1">
    <citation type="submission" date="2021-01" db="EMBL/GenBank/DDBJ databases">
        <authorList>
            <person name="Corre E."/>
            <person name="Pelletier E."/>
            <person name="Niang G."/>
            <person name="Scheremetjew M."/>
            <person name="Finn R."/>
            <person name="Kale V."/>
            <person name="Holt S."/>
            <person name="Cochrane G."/>
            <person name="Meng A."/>
            <person name="Brown T."/>
            <person name="Cohen L."/>
        </authorList>
    </citation>
    <scope>NUCLEOTIDE SEQUENCE</scope>
    <source>
        <strain evidence="2">CCMP147</strain>
    </source>
</reference>
<evidence type="ECO:0000313" key="2">
    <source>
        <dbReference type="EMBL" id="CAD8290745.1"/>
    </source>
</evidence>
<evidence type="ECO:0008006" key="3">
    <source>
        <dbReference type="Google" id="ProtNLM"/>
    </source>
</evidence>
<name>A0A7R9VBF9_9STRA</name>
<gene>
    <name evidence="2" type="ORF">TDUB1175_LOCUS194</name>
</gene>
<proteinExistence type="predicted"/>
<dbReference type="Gene3D" id="2.170.150.20">
    <property type="entry name" value="Peptide methionine sulfoxide reductase"/>
    <property type="match status" value="1"/>
</dbReference>
<accession>A0A7R9VBF9</accession>
<feature type="chain" id="PRO_5031386769" description="MsrB domain-containing protein" evidence="1">
    <location>
        <begin position="21"/>
        <end position="207"/>
    </location>
</feature>
<evidence type="ECO:0000256" key="1">
    <source>
        <dbReference type="SAM" id="SignalP"/>
    </source>
</evidence>
<dbReference type="SUPFAM" id="SSF51316">
    <property type="entry name" value="Mss4-like"/>
    <property type="match status" value="1"/>
</dbReference>
<feature type="signal peptide" evidence="1">
    <location>
        <begin position="1"/>
        <end position="20"/>
    </location>
</feature>